<proteinExistence type="predicted"/>
<dbReference type="InterPro" id="IPR006860">
    <property type="entry name" value="FecR"/>
</dbReference>
<dbReference type="Gene3D" id="2.60.120.1440">
    <property type="match status" value="1"/>
</dbReference>
<dbReference type="PANTHER" id="PTHR38731:SF1">
    <property type="entry name" value="FECR PROTEIN DOMAIN-CONTAINING PROTEIN"/>
    <property type="match status" value="1"/>
</dbReference>
<reference evidence="4 5" key="1">
    <citation type="submission" date="2014-04" db="EMBL/GenBank/DDBJ databases">
        <title>Draft genome sequence of Hydrogenovibrio marinus MH-110, a model organism for aerobic H2 metabolism.</title>
        <authorList>
            <person name="Cha H.J."/>
            <person name="Jo B.H."/>
            <person name="Hwang B.H."/>
        </authorList>
    </citation>
    <scope>NUCLEOTIDE SEQUENCE [LARGE SCALE GENOMIC DNA]</scope>
    <source>
        <strain evidence="4 5">MH-110</strain>
    </source>
</reference>
<feature type="domain" description="FecR protein" evidence="3">
    <location>
        <begin position="52"/>
        <end position="152"/>
    </location>
</feature>
<dbReference type="AlphaFoldDB" id="A0A066ZQZ4"/>
<dbReference type="Proteomes" id="UP000027341">
    <property type="component" value="Unassembled WGS sequence"/>
</dbReference>
<evidence type="ECO:0000259" key="2">
    <source>
        <dbReference type="Pfam" id="PF01298"/>
    </source>
</evidence>
<dbReference type="Pfam" id="PF01298">
    <property type="entry name" value="TbpB_B_D"/>
    <property type="match status" value="1"/>
</dbReference>
<dbReference type="RefSeq" id="WP_029911063.1">
    <property type="nucleotide sequence ID" value="NZ_AP020335.1"/>
</dbReference>
<keyword evidence="1" id="KW-0732">Signal</keyword>
<dbReference type="Pfam" id="PF04773">
    <property type="entry name" value="FecR"/>
    <property type="match status" value="1"/>
</dbReference>
<organism evidence="4 5">
    <name type="scientific">Hydrogenovibrio marinus</name>
    <dbReference type="NCBI Taxonomy" id="28885"/>
    <lineage>
        <taxon>Bacteria</taxon>
        <taxon>Pseudomonadati</taxon>
        <taxon>Pseudomonadota</taxon>
        <taxon>Gammaproteobacteria</taxon>
        <taxon>Thiotrichales</taxon>
        <taxon>Piscirickettsiaceae</taxon>
        <taxon>Hydrogenovibrio</taxon>
    </lineage>
</organism>
<dbReference type="InterPro" id="IPR001677">
    <property type="entry name" value="TbpB_B_D"/>
</dbReference>
<evidence type="ECO:0000313" key="5">
    <source>
        <dbReference type="Proteomes" id="UP000027341"/>
    </source>
</evidence>
<feature type="domain" description="Transferrin-binding protein B C-lobe/N-lobe beta-barrel" evidence="2">
    <location>
        <begin position="335"/>
        <end position="440"/>
    </location>
</feature>
<dbReference type="SUPFAM" id="SSF56925">
    <property type="entry name" value="OMPA-like"/>
    <property type="match status" value="1"/>
</dbReference>
<dbReference type="Gene3D" id="2.40.160.90">
    <property type="match status" value="1"/>
</dbReference>
<feature type="chain" id="PRO_5001636773" evidence="1">
    <location>
        <begin position="20"/>
        <end position="456"/>
    </location>
</feature>
<sequence length="456" mass="47793">MLTRFLLMILLVLSTPTFASIANVSAIKGDAVILRGDQKLPIHLGDAIEEKDQIKTSNETKVQIIFKDRTIVTIGKNTLFSVPEYVYGDAKTSKVEFKLSKGVFKSMTGKIGEIAKQRFKIKTATATIGIRGTIYIVRVQGDKTQLSTLDGATYMQLNSNGAVYDVPAGKSLDYDAKTGNVSVKDLTIKTVMIQKDPPQSEKDQLADAIEAQTDDVGSGNDSNPLGFNAGEGYITARTKNKDNPNDVYLEGMTNTQSVGDDFVSSMVADSNLPTDTDGQLNQTTIAIPYQVVAGKDSYNEYGYWADKNSAQLTTPFTNPLPGITETPAATISGFTGSAAYSGNLVAISGSNQATGTLLMQVNFGTNKVSGSMTNLTLAGNKWDNIFTNGTVSSSGAISVSNFSSSGNVSGITGSLNGKLYGNNAQGVAGTFNLSGTAAGGGSTSISGSYVGHGGGP</sequence>
<accession>A0A066ZQZ4</accession>
<evidence type="ECO:0000259" key="3">
    <source>
        <dbReference type="Pfam" id="PF04773"/>
    </source>
</evidence>
<gene>
    <name evidence="4" type="ORF">EI16_06540</name>
</gene>
<dbReference type="PANTHER" id="PTHR38731">
    <property type="entry name" value="LIPL45-RELATED LIPOPROTEIN-RELATED"/>
    <property type="match status" value="1"/>
</dbReference>
<protein>
    <submittedName>
        <fullName evidence="4">Uncharacterized protein</fullName>
    </submittedName>
</protein>
<keyword evidence="5" id="KW-1185">Reference proteome</keyword>
<dbReference type="InterPro" id="IPR011250">
    <property type="entry name" value="OMP/PagP_B-barrel"/>
</dbReference>
<name>A0A066ZQZ4_HYDMR</name>
<evidence type="ECO:0000313" key="4">
    <source>
        <dbReference type="EMBL" id="KDN95942.1"/>
    </source>
</evidence>
<comment type="caution">
    <text evidence="4">The sequence shown here is derived from an EMBL/GenBank/DDBJ whole genome shotgun (WGS) entry which is preliminary data.</text>
</comment>
<dbReference type="EMBL" id="JMIU01000001">
    <property type="protein sequence ID" value="KDN95942.1"/>
    <property type="molecule type" value="Genomic_DNA"/>
</dbReference>
<dbReference type="STRING" id="28885.EI16_06540"/>
<evidence type="ECO:0000256" key="1">
    <source>
        <dbReference type="SAM" id="SignalP"/>
    </source>
</evidence>
<feature type="signal peptide" evidence="1">
    <location>
        <begin position="1"/>
        <end position="19"/>
    </location>
</feature>